<name>A0ABR2JSC3_9EUKA</name>
<evidence type="ECO:0008006" key="3">
    <source>
        <dbReference type="Google" id="ProtNLM"/>
    </source>
</evidence>
<organism evidence="1 2">
    <name type="scientific">Tritrichomonas musculus</name>
    <dbReference type="NCBI Taxonomy" id="1915356"/>
    <lineage>
        <taxon>Eukaryota</taxon>
        <taxon>Metamonada</taxon>
        <taxon>Parabasalia</taxon>
        <taxon>Tritrichomonadida</taxon>
        <taxon>Tritrichomonadidae</taxon>
        <taxon>Tritrichomonas</taxon>
    </lineage>
</organism>
<dbReference type="InterPro" id="IPR027417">
    <property type="entry name" value="P-loop_NTPase"/>
</dbReference>
<dbReference type="Proteomes" id="UP001470230">
    <property type="component" value="Unassembled WGS sequence"/>
</dbReference>
<proteinExistence type="predicted"/>
<protein>
    <recommendedName>
        <fullName evidence="3">DNA recombination and repair protein Rad51-like C-terminal domain-containing protein</fullName>
    </recommendedName>
</protein>
<comment type="caution">
    <text evidence="1">The sequence shown here is derived from an EMBL/GenBank/DDBJ whole genome shotgun (WGS) entry which is preliminary data.</text>
</comment>
<gene>
    <name evidence="1" type="ORF">M9Y10_004440</name>
</gene>
<dbReference type="Gene3D" id="3.40.50.300">
    <property type="entry name" value="P-loop containing nucleotide triphosphate hydrolases"/>
    <property type="match status" value="1"/>
</dbReference>
<sequence>MSFADSSASEIYAKYSLPQIDYTIPIINEYFKDGPFNHPRLFVIMGHAQSYKTSIAVELLSTFTSFENLGCEAIWLDCDFKFPLDLLKARKINLEKLRVSQCRSSEEIIFDLLSIEHEINQEPDKGASLRAIVIDTISSSFWIDSTSSKLSCRTRFQLKEIIEQFVSSFGITMIVVMDDLGFDPWEKIENAPAMKLICTSRTPGKGQLIYYEPQEKKTFSESFTVLDDRSFRWGNNHLIDNPDEKPGNESNEFNE</sequence>
<evidence type="ECO:0000313" key="1">
    <source>
        <dbReference type="EMBL" id="KAK8881680.1"/>
    </source>
</evidence>
<keyword evidence="2" id="KW-1185">Reference proteome</keyword>
<reference evidence="1 2" key="1">
    <citation type="submission" date="2024-04" db="EMBL/GenBank/DDBJ databases">
        <title>Tritrichomonas musculus Genome.</title>
        <authorList>
            <person name="Alves-Ferreira E."/>
            <person name="Grigg M."/>
            <person name="Lorenzi H."/>
            <person name="Galac M."/>
        </authorList>
    </citation>
    <scope>NUCLEOTIDE SEQUENCE [LARGE SCALE GENOMIC DNA]</scope>
    <source>
        <strain evidence="1 2">EAF2021</strain>
    </source>
</reference>
<dbReference type="EMBL" id="JAPFFF010000010">
    <property type="protein sequence ID" value="KAK8881680.1"/>
    <property type="molecule type" value="Genomic_DNA"/>
</dbReference>
<accession>A0ABR2JSC3</accession>
<evidence type="ECO:0000313" key="2">
    <source>
        <dbReference type="Proteomes" id="UP001470230"/>
    </source>
</evidence>
<dbReference type="SUPFAM" id="SSF52540">
    <property type="entry name" value="P-loop containing nucleoside triphosphate hydrolases"/>
    <property type="match status" value="1"/>
</dbReference>